<keyword evidence="4" id="KW-0677">Repeat</keyword>
<feature type="domain" description="Chitin-binding type-2" evidence="9">
    <location>
        <begin position="26"/>
        <end position="82"/>
    </location>
</feature>
<feature type="domain" description="Chitin-binding type-2" evidence="9">
    <location>
        <begin position="752"/>
        <end position="808"/>
    </location>
</feature>
<dbReference type="GO" id="GO:0005576">
    <property type="term" value="C:extracellular region"/>
    <property type="evidence" value="ECO:0007669"/>
    <property type="project" value="InterPro"/>
</dbReference>
<dbReference type="Gene3D" id="2.170.140.10">
    <property type="entry name" value="Chitin binding domain"/>
    <property type="match status" value="6"/>
</dbReference>
<evidence type="ECO:0000313" key="10">
    <source>
        <dbReference type="Proteomes" id="UP000887575"/>
    </source>
</evidence>
<protein>
    <recommendedName>
        <fullName evidence="9">Chitin-binding type-2 domain-containing protein</fullName>
    </recommendedName>
</protein>
<feature type="region of interest" description="Disordered" evidence="7">
    <location>
        <begin position="170"/>
        <end position="232"/>
    </location>
</feature>
<feature type="compositionally biased region" description="Gly residues" evidence="7">
    <location>
        <begin position="860"/>
        <end position="876"/>
    </location>
</feature>
<evidence type="ECO:0000256" key="1">
    <source>
        <dbReference type="ARBA" id="ARBA00022473"/>
    </source>
</evidence>
<feature type="compositionally biased region" description="Low complexity" evidence="7">
    <location>
        <begin position="170"/>
        <end position="185"/>
    </location>
</feature>
<dbReference type="PROSITE" id="PS50940">
    <property type="entry name" value="CHIT_BIND_II"/>
    <property type="match status" value="7"/>
</dbReference>
<feature type="region of interest" description="Disordered" evidence="7">
    <location>
        <begin position="549"/>
        <end position="570"/>
    </location>
</feature>
<evidence type="ECO:0000259" key="9">
    <source>
        <dbReference type="PROSITE" id="PS50940"/>
    </source>
</evidence>
<evidence type="ECO:0000256" key="6">
    <source>
        <dbReference type="ARBA" id="ARBA00023180"/>
    </source>
</evidence>
<dbReference type="InterPro" id="IPR051940">
    <property type="entry name" value="Chitin_bind-dev_reg"/>
</dbReference>
<keyword evidence="3 8" id="KW-0732">Signal</keyword>
<keyword evidence="1" id="KW-0217">Developmental protein</keyword>
<feature type="region of interest" description="Disordered" evidence="7">
    <location>
        <begin position="108"/>
        <end position="139"/>
    </location>
</feature>
<keyword evidence="5" id="KW-1015">Disulfide bond</keyword>
<evidence type="ECO:0000256" key="3">
    <source>
        <dbReference type="ARBA" id="ARBA00022729"/>
    </source>
</evidence>
<dbReference type="SMART" id="SM00494">
    <property type="entry name" value="ChtBD2"/>
    <property type="match status" value="7"/>
</dbReference>
<name>A0AAF3EGI1_9BILA</name>
<dbReference type="PANTHER" id="PTHR23301:SF0">
    <property type="entry name" value="CHITIN-BINDING TYPE-2 DOMAIN-CONTAINING PROTEIN-RELATED"/>
    <property type="match status" value="1"/>
</dbReference>
<feature type="region of interest" description="Disordered" evidence="7">
    <location>
        <begin position="860"/>
        <end position="928"/>
    </location>
</feature>
<feature type="compositionally biased region" description="Low complexity" evidence="7">
    <location>
        <begin position="440"/>
        <end position="451"/>
    </location>
</feature>
<feature type="domain" description="Chitin-binding type-2" evidence="9">
    <location>
        <begin position="639"/>
        <end position="695"/>
    </location>
</feature>
<dbReference type="Pfam" id="PF01607">
    <property type="entry name" value="CBM_14"/>
    <property type="match status" value="6"/>
</dbReference>
<evidence type="ECO:0000256" key="2">
    <source>
        <dbReference type="ARBA" id="ARBA00022669"/>
    </source>
</evidence>
<dbReference type="AlphaFoldDB" id="A0AAF3EGI1"/>
<feature type="domain" description="Chitin-binding type-2" evidence="9">
    <location>
        <begin position="372"/>
        <end position="428"/>
    </location>
</feature>
<feature type="domain" description="Chitin-binding type-2" evidence="9">
    <location>
        <begin position="241"/>
        <end position="297"/>
    </location>
</feature>
<feature type="region of interest" description="Disordered" evidence="7">
    <location>
        <begin position="1030"/>
        <end position="1077"/>
    </location>
</feature>
<evidence type="ECO:0000256" key="4">
    <source>
        <dbReference type="ARBA" id="ARBA00022737"/>
    </source>
</evidence>
<feature type="region of interest" description="Disordered" evidence="7">
    <location>
        <begin position="428"/>
        <end position="466"/>
    </location>
</feature>
<dbReference type="PANTHER" id="PTHR23301">
    <property type="entry name" value="CHITIN BINDING PERITROPHIN-A"/>
    <property type="match status" value="1"/>
</dbReference>
<evidence type="ECO:0000256" key="7">
    <source>
        <dbReference type="SAM" id="MobiDB-lite"/>
    </source>
</evidence>
<reference evidence="11" key="1">
    <citation type="submission" date="2024-02" db="UniProtKB">
        <authorList>
            <consortium name="WormBaseParasite"/>
        </authorList>
    </citation>
    <scope>IDENTIFICATION</scope>
</reference>
<sequence length="1077" mass="114624">MSIANRLSAFLLAFFLQGVHGAALNSEGCAGLQDGSYSFGCSQDYFMCSNGISFPHKCADGLVFNEQAIACDFPVNVPACAPLIDQPPQDLVRENQPVIGVLPPSMMGQMPGQQPQSPEPFHGLPPVPNGGSLQQFPDNSPAMMQAISEVITPAETLPLNTPMFQDWSQQSWVQQPVSQQSASSWGPQPPAPLSQSAPATNSWTPLEPVQQAPASTNTWTMPQPMPLKQGVGLDQSPLLQQTECQNRADGQYSMGCSEKFLMCTNGIANIHSCQSGLVFNEMANMCDHSSNVPICIGQQVPAIEPSLVSAPGFHPQDQPQQTAWQVPNSIPVQQQQPAVQSYQPQTEQQASSWQLPSPLPNNQQQLAQVAAGLNCQNRPDGSYSVGCSANYFMCSNGIASPQQCQAGLVFNAASTICDFSSNVAECGGAQSPPTNQQNTYSPYPAASQAPPTGYQQSSPTYTQAPSSVAQAPTASPACQNRPDGSYSVGCSANYFMCSNGIASPQQCQSGLVFNAASTVCDFPANVDACGGAQSPPTSNQQTTYAQTPSYTQPQTYGQAQSPAASPACQNRPDGSYSVGCSADFIMCSNGIASPQQCQSGLVFNAASTVCDFPTNVAACGGAQSPPSSFQQQQYTPPTSPACQNRPDGAFSVGCSGDFFICSNGVATSQKCSTGLVFNSAITACDYPANVAACGAAQSPPTQVGYQQNPAASPGPPTQAGYQQGSYYQNPAASPAASYPQMPVYPTLRALFKGNCQAGQVYPRGGCMDTYLRCTDGVRFDQLACSFGQSFDPTSLICRAKSEIPTCNDQEEYEPIYINNAATGKDLFKKEYLEDDIIMSVGYSAPNTGYGQAGYGQSGSGQFGYGQPGSGQPGSGQAGYEQSGYGQSGYGQFGYESSPAAYSQSPAYSQPSPPLPPFNPLNDLGSFEDHGDDMVSDVFGRGIHERRTVGQMLDFGGFFVKGQGKHEHHHHRRDGGDGKKVIRTPDAFEGRKFPRVLSNPFFAGQKRKTSELSDVLDKKSGRLTDSIFKFFPTHKKHRQSRKNHSHEHKHKKSHHNDSSKDDSDNIETANIEGSGEEA</sequence>
<dbReference type="SUPFAM" id="SSF57625">
    <property type="entry name" value="Invertebrate chitin-binding proteins"/>
    <property type="match status" value="7"/>
</dbReference>
<evidence type="ECO:0000256" key="5">
    <source>
        <dbReference type="ARBA" id="ARBA00023157"/>
    </source>
</evidence>
<dbReference type="InterPro" id="IPR002557">
    <property type="entry name" value="Chitin-bd_dom"/>
</dbReference>
<feature type="compositionally biased region" description="Polar residues" evidence="7">
    <location>
        <begin position="212"/>
        <end position="221"/>
    </location>
</feature>
<feature type="compositionally biased region" description="Low complexity" evidence="7">
    <location>
        <begin position="558"/>
        <end position="567"/>
    </location>
</feature>
<organism evidence="10 11">
    <name type="scientific">Mesorhabditis belari</name>
    <dbReference type="NCBI Taxonomy" id="2138241"/>
    <lineage>
        <taxon>Eukaryota</taxon>
        <taxon>Metazoa</taxon>
        <taxon>Ecdysozoa</taxon>
        <taxon>Nematoda</taxon>
        <taxon>Chromadorea</taxon>
        <taxon>Rhabditida</taxon>
        <taxon>Rhabditina</taxon>
        <taxon>Rhabditomorpha</taxon>
        <taxon>Rhabditoidea</taxon>
        <taxon>Rhabditidae</taxon>
        <taxon>Mesorhabditinae</taxon>
        <taxon>Mesorhabditis</taxon>
    </lineage>
</organism>
<feature type="signal peptide" evidence="8">
    <location>
        <begin position="1"/>
        <end position="21"/>
    </location>
</feature>
<feature type="chain" id="PRO_5042244453" description="Chitin-binding type-2 domain-containing protein" evidence="8">
    <location>
        <begin position="22"/>
        <end position="1077"/>
    </location>
</feature>
<keyword evidence="6" id="KW-0325">Glycoprotein</keyword>
<dbReference type="InterPro" id="IPR036508">
    <property type="entry name" value="Chitin-bd_dom_sf"/>
</dbReference>
<feature type="compositionally biased region" description="Polar residues" evidence="7">
    <location>
        <begin position="453"/>
        <end position="466"/>
    </location>
</feature>
<dbReference type="WBParaSite" id="MBELARI_LOCUS13109.1">
    <property type="protein sequence ID" value="MBELARI_LOCUS13109.1"/>
    <property type="gene ID" value="MBELARI_LOCUS13109"/>
</dbReference>
<evidence type="ECO:0000313" key="11">
    <source>
        <dbReference type="WBParaSite" id="MBELARI_LOCUS13109.1"/>
    </source>
</evidence>
<keyword evidence="2" id="KW-0147">Chitin-binding</keyword>
<feature type="compositionally biased region" description="Basic residues" evidence="7">
    <location>
        <begin position="1031"/>
        <end position="1053"/>
    </location>
</feature>
<keyword evidence="10" id="KW-1185">Reference proteome</keyword>
<feature type="domain" description="Chitin-binding type-2" evidence="9">
    <location>
        <begin position="475"/>
        <end position="531"/>
    </location>
</feature>
<feature type="domain" description="Chitin-binding type-2" evidence="9">
    <location>
        <begin position="565"/>
        <end position="621"/>
    </location>
</feature>
<feature type="compositionally biased region" description="Low complexity" evidence="7">
    <location>
        <begin position="334"/>
        <end position="345"/>
    </location>
</feature>
<dbReference type="GO" id="GO:0008061">
    <property type="term" value="F:chitin binding"/>
    <property type="evidence" value="ECO:0007669"/>
    <property type="project" value="UniProtKB-KW"/>
</dbReference>
<proteinExistence type="predicted"/>
<feature type="region of interest" description="Disordered" evidence="7">
    <location>
        <begin position="963"/>
        <end position="982"/>
    </location>
</feature>
<feature type="compositionally biased region" description="Low complexity" evidence="7">
    <location>
        <begin position="892"/>
        <end position="909"/>
    </location>
</feature>
<evidence type="ECO:0000256" key="8">
    <source>
        <dbReference type="SAM" id="SignalP"/>
    </source>
</evidence>
<dbReference type="Proteomes" id="UP000887575">
    <property type="component" value="Unassembled WGS sequence"/>
</dbReference>
<feature type="region of interest" description="Disordered" evidence="7">
    <location>
        <begin position="334"/>
        <end position="360"/>
    </location>
</feature>
<feature type="region of interest" description="Disordered" evidence="7">
    <location>
        <begin position="704"/>
        <end position="723"/>
    </location>
</feature>
<accession>A0AAF3EGI1</accession>